<feature type="binding site" evidence="11">
    <location>
        <position position="533"/>
    </location>
    <ligand>
        <name>substrate</name>
    </ligand>
</feature>
<dbReference type="Pfam" id="PF18072">
    <property type="entry name" value="FGAR-AT_linker"/>
    <property type="match status" value="1"/>
</dbReference>
<name>A0A7C0U6V7_9BACT</name>
<comment type="similarity">
    <text evidence="11">Belongs to the FGAMS family.</text>
</comment>
<dbReference type="InterPro" id="IPR041609">
    <property type="entry name" value="PurL_linker"/>
</dbReference>
<feature type="binding site" evidence="11">
    <location>
        <position position="88"/>
    </location>
    <ligand>
        <name>ATP</name>
        <dbReference type="ChEBI" id="CHEBI:30616"/>
    </ligand>
</feature>
<evidence type="ECO:0000256" key="2">
    <source>
        <dbReference type="ARBA" id="ARBA00022598"/>
    </source>
</evidence>
<evidence type="ECO:0000256" key="9">
    <source>
        <dbReference type="ARBA" id="ARBA00059671"/>
    </source>
</evidence>
<dbReference type="SUPFAM" id="SSF56042">
    <property type="entry name" value="PurM C-terminal domain-like"/>
    <property type="match status" value="2"/>
</dbReference>
<dbReference type="PIRSF" id="PIRSF001587">
    <property type="entry name" value="FGAM_synthase_II"/>
    <property type="match status" value="1"/>
</dbReference>
<dbReference type="GO" id="GO:0004642">
    <property type="term" value="F:phosphoribosylformylglycinamidine synthase activity"/>
    <property type="evidence" value="ECO:0007669"/>
    <property type="project" value="UniProtKB-UniRule"/>
</dbReference>
<feature type="binding site" evidence="11">
    <location>
        <position position="114"/>
    </location>
    <ligand>
        <name>Mg(2+)</name>
        <dbReference type="ChEBI" id="CHEBI:18420"/>
        <label>2</label>
    </ligand>
</feature>
<comment type="subunit">
    <text evidence="10 11">Monomer. Part of the FGAM synthase complex composed of 1 PurL, 1 PurQ and 2 PurS subunits.</text>
</comment>
<dbReference type="FunFam" id="3.90.650.10:FF:000009">
    <property type="entry name" value="Phosphoribosylformylglycinamidine synthase subunit PurL"/>
    <property type="match status" value="1"/>
</dbReference>
<gene>
    <name evidence="11 15" type="primary">purL</name>
    <name evidence="15" type="ORF">ENF32_04520</name>
</gene>
<keyword evidence="5 11" id="KW-0658">Purine biosynthesis</keyword>
<protein>
    <recommendedName>
        <fullName evidence="11">Phosphoribosylformylglycinamidine synthase subunit PurL</fullName>
        <shortName evidence="11">FGAM synthase</shortName>
        <ecNumber evidence="11">6.3.5.3</ecNumber>
    </recommendedName>
    <alternativeName>
        <fullName evidence="11">Formylglycinamide ribonucleotide amidotransferase subunit II</fullName>
        <shortName evidence="11">FGAR amidotransferase II</shortName>
        <shortName evidence="11">FGAR-AT II</shortName>
    </alternativeName>
    <alternativeName>
        <fullName evidence="11">Glutamine amidotransferase PurL</fullName>
    </alternativeName>
    <alternativeName>
        <fullName evidence="11">Phosphoribosylformylglycinamidine synthase subunit II</fullName>
    </alternativeName>
</protein>
<comment type="subcellular location">
    <subcellularLocation>
        <location evidence="11">Cytoplasm</location>
    </subcellularLocation>
</comment>
<dbReference type="GO" id="GO:0005737">
    <property type="term" value="C:cytoplasm"/>
    <property type="evidence" value="ECO:0007669"/>
    <property type="project" value="UniProtKB-SubCell"/>
</dbReference>
<dbReference type="PANTHER" id="PTHR43555:SF1">
    <property type="entry name" value="PHOSPHORIBOSYLFORMYLGLYCINAMIDINE SYNTHASE SUBUNIT PURL"/>
    <property type="match status" value="1"/>
</dbReference>
<evidence type="ECO:0000259" key="14">
    <source>
        <dbReference type="Pfam" id="PF18072"/>
    </source>
</evidence>
<dbReference type="InterPro" id="IPR036921">
    <property type="entry name" value="PurM-like_N_sf"/>
</dbReference>
<feature type="binding site" evidence="11">
    <location>
        <begin position="91"/>
        <end position="94"/>
    </location>
    <ligand>
        <name>substrate</name>
    </ligand>
</feature>
<evidence type="ECO:0000256" key="4">
    <source>
        <dbReference type="ARBA" id="ARBA00022741"/>
    </source>
</evidence>
<dbReference type="GO" id="GO:0000287">
    <property type="term" value="F:magnesium ion binding"/>
    <property type="evidence" value="ECO:0007669"/>
    <property type="project" value="UniProtKB-UniRule"/>
</dbReference>
<feature type="binding site" evidence="11">
    <location>
        <position position="531"/>
    </location>
    <ligand>
        <name>Mg(2+)</name>
        <dbReference type="ChEBI" id="CHEBI:18420"/>
        <label>1</label>
    </ligand>
</feature>
<dbReference type="GO" id="GO:0005524">
    <property type="term" value="F:ATP binding"/>
    <property type="evidence" value="ECO:0007669"/>
    <property type="project" value="UniProtKB-UniRule"/>
</dbReference>
<evidence type="ECO:0000256" key="3">
    <source>
        <dbReference type="ARBA" id="ARBA00022723"/>
    </source>
</evidence>
<sequence>MQGAITPQVIEDHNLTMEEYQRIVEILGREPNFTELGIISVMWSEHCSYKSSRVHLKKLPTQAPWVIQGPGENAGVIAVDDTWAVAFKMESHNHPSYIEPFQGAATGVGGILRDIFTMGARPIASLDSLRFGTLDKPRNRYILEGVVSGIAWYGNCIGVPTVGGEVTFAPCYDGNPLVNVFNLGLVRRDKIFKAKATGVGNPVIYVGSKTGRDGIHGATMASEEFSEDSEEKRPNVQVGDPFTEKLLMEACLEAFQYDWIVGIQDMGAAGLTCSTSEMASKGGVGIEIDLDRVPQREEGMTAYEIMLSESQERMLLVARKGTEDKVIEIFKKWGLDAVVIGRVTDDGLVRVWHKGEVVAEVPAVCLTEDTPVYDRPQEKPAYLDELQKLEEGEIPIPSDLKGILLKLLAHPNMANKRWIYRQYDHMVQINTIVLPGSDAAIIRIKDTGKAVALSSDCTPRYCYLDPYLGAQQAVAEAARNVACSGALPRAITNCLNFGNPEKPPVMWTFARTVEGMAEACRVLETPVTGGNVSFYNETMGKGIYPTPTIGMVGILERVEDRVTQNFKNPGDLVALLGKNRGHLGGTEYLEHIHGKVAGKPPAVDLEYEKRLHRLLVTLAREGLISSAHDVSHGGLAVTLAECCISGENPVGSRVELKENFRPDALLFGEDQGRVVLSLRPQSLEKVKALSKEYGVPFQVMGTVGGDTLEIFWPHGKLEVTTQELRDAWNQGLTEFLEK</sequence>
<keyword evidence="7 11" id="KW-0460">Magnesium</keyword>
<evidence type="ECO:0000256" key="11">
    <source>
        <dbReference type="HAMAP-Rule" id="MF_00420"/>
    </source>
</evidence>
<proteinExistence type="inferred from homology"/>
<dbReference type="EC" id="6.3.5.3" evidence="11"/>
<dbReference type="CDD" id="cd02204">
    <property type="entry name" value="PurL_repeat2"/>
    <property type="match status" value="1"/>
</dbReference>
<comment type="caution">
    <text evidence="15">The sequence shown here is derived from an EMBL/GenBank/DDBJ whole genome shotgun (WGS) entry which is preliminary data.</text>
</comment>
<dbReference type="InterPro" id="IPR010074">
    <property type="entry name" value="PRibForGlyAmidine_synth_PurL"/>
</dbReference>
<evidence type="ECO:0000256" key="10">
    <source>
        <dbReference type="ARBA" id="ARBA00064392"/>
    </source>
</evidence>
<dbReference type="Gene3D" id="3.30.1330.10">
    <property type="entry name" value="PurM-like, N-terminal domain"/>
    <property type="match status" value="2"/>
</dbReference>
<feature type="binding site" evidence="11">
    <location>
        <position position="530"/>
    </location>
    <ligand>
        <name>ATP</name>
        <dbReference type="ChEBI" id="CHEBI:30616"/>
    </ligand>
</feature>
<dbReference type="EMBL" id="DQWS01000169">
    <property type="protein sequence ID" value="HDD53311.1"/>
    <property type="molecule type" value="Genomic_DNA"/>
</dbReference>
<dbReference type="CDD" id="cd02203">
    <property type="entry name" value="PurL_repeat1"/>
    <property type="match status" value="1"/>
</dbReference>
<dbReference type="InterPro" id="IPR016188">
    <property type="entry name" value="PurM-like_N"/>
</dbReference>
<evidence type="ECO:0000256" key="1">
    <source>
        <dbReference type="ARBA" id="ARBA00022490"/>
    </source>
</evidence>
<comment type="pathway">
    <text evidence="11">Purine metabolism; IMP biosynthesis via de novo pathway; 5-amino-1-(5-phospho-D-ribosyl)imidazole from N(2)-formyl-N(1)-(5-phospho-D-ribosyl)glycinamide: step 1/2.</text>
</comment>
<evidence type="ECO:0000259" key="13">
    <source>
        <dbReference type="Pfam" id="PF02769"/>
    </source>
</evidence>
<reference evidence="15" key="1">
    <citation type="journal article" date="2020" name="mSystems">
        <title>Genome- and Community-Level Interaction Insights into Carbon Utilization and Element Cycling Functions of Hydrothermarchaeota in Hydrothermal Sediment.</title>
        <authorList>
            <person name="Zhou Z."/>
            <person name="Liu Y."/>
            <person name="Xu W."/>
            <person name="Pan J."/>
            <person name="Luo Z.H."/>
            <person name="Li M."/>
        </authorList>
    </citation>
    <scope>NUCLEOTIDE SEQUENCE [LARGE SCALE GENOMIC DNA]</scope>
    <source>
        <strain evidence="15">HyVt-115</strain>
    </source>
</reference>
<organism evidence="15">
    <name type="scientific">Thermosulfidibacter takaii</name>
    <dbReference type="NCBI Taxonomy" id="412593"/>
    <lineage>
        <taxon>Bacteria</taxon>
        <taxon>Pseudomonadati</taxon>
        <taxon>Thermosulfidibacterota</taxon>
        <taxon>Thermosulfidibacteria</taxon>
        <taxon>Thermosulfidibacterales</taxon>
        <taxon>Thermosulfidibacteraceae</taxon>
    </lineage>
</organism>
<dbReference type="UniPathway" id="UPA00074">
    <property type="reaction ID" value="UER00128"/>
</dbReference>
<dbReference type="Proteomes" id="UP000885690">
    <property type="component" value="Unassembled WGS sequence"/>
</dbReference>
<evidence type="ECO:0000256" key="7">
    <source>
        <dbReference type="ARBA" id="ARBA00022842"/>
    </source>
</evidence>
<dbReference type="InterPro" id="IPR010918">
    <property type="entry name" value="PurM-like_C_dom"/>
</dbReference>
<feature type="binding site" evidence="11">
    <location>
        <position position="113"/>
    </location>
    <ligand>
        <name>substrate</name>
    </ligand>
</feature>
<feature type="binding site" evidence="11">
    <location>
        <position position="237"/>
    </location>
    <ligand>
        <name>substrate</name>
    </ligand>
</feature>
<evidence type="ECO:0000256" key="8">
    <source>
        <dbReference type="ARBA" id="ARBA00052585"/>
    </source>
</evidence>
<feature type="binding site" evidence="11">
    <location>
        <position position="265"/>
    </location>
    <ligand>
        <name>Mg(2+)</name>
        <dbReference type="ChEBI" id="CHEBI:18420"/>
        <label>2</label>
    </ligand>
</feature>
<feature type="domain" description="PurM-like N-terminal" evidence="12">
    <location>
        <begin position="436"/>
        <end position="554"/>
    </location>
</feature>
<feature type="binding site" evidence="11">
    <location>
        <position position="49"/>
    </location>
    <ligand>
        <name>ATP</name>
        <dbReference type="ChEBI" id="CHEBI:30616"/>
    </ligand>
</feature>
<feature type="active site" description="Proton acceptor" evidence="11">
    <location>
        <position position="92"/>
    </location>
</feature>
<keyword evidence="2 11" id="KW-0436">Ligase</keyword>
<dbReference type="Pfam" id="PF02769">
    <property type="entry name" value="AIRS_C"/>
    <property type="match status" value="2"/>
</dbReference>
<evidence type="ECO:0000259" key="12">
    <source>
        <dbReference type="Pfam" id="PF00586"/>
    </source>
</evidence>
<feature type="active site" evidence="11">
    <location>
        <position position="46"/>
    </location>
</feature>
<keyword evidence="6 11" id="KW-0067">ATP-binding</keyword>
<keyword evidence="3 11" id="KW-0479">Metal-binding</keyword>
<feature type="binding site" evidence="11">
    <location>
        <position position="90"/>
    </location>
    <ligand>
        <name>Mg(2+)</name>
        <dbReference type="ChEBI" id="CHEBI:18420"/>
        <label>1</label>
    </ligand>
</feature>
<dbReference type="HAMAP" id="MF_00420">
    <property type="entry name" value="PurL_2"/>
    <property type="match status" value="1"/>
</dbReference>
<feature type="binding site" evidence="11">
    <location>
        <begin position="309"/>
        <end position="311"/>
    </location>
    <ligand>
        <name>substrate</name>
    </ligand>
</feature>
<feature type="domain" description="PurM-like C-terminal" evidence="13">
    <location>
        <begin position="199"/>
        <end position="352"/>
    </location>
</feature>
<dbReference type="Pfam" id="PF00586">
    <property type="entry name" value="AIRS"/>
    <property type="match status" value="2"/>
</dbReference>
<dbReference type="NCBIfam" id="TIGR01736">
    <property type="entry name" value="FGAM_synth_II"/>
    <property type="match status" value="1"/>
</dbReference>
<dbReference type="SUPFAM" id="SSF55326">
    <property type="entry name" value="PurM N-terminal domain-like"/>
    <property type="match status" value="2"/>
</dbReference>
<feature type="domain" description="PurM-like N-terminal" evidence="12">
    <location>
        <begin position="71"/>
        <end position="186"/>
    </location>
</feature>
<keyword evidence="1 11" id="KW-0963">Cytoplasm</keyword>
<dbReference type="Gene3D" id="3.90.650.10">
    <property type="entry name" value="PurM-like C-terminal domain"/>
    <property type="match status" value="2"/>
</dbReference>
<evidence type="ECO:0000313" key="15">
    <source>
        <dbReference type="EMBL" id="HDD53311.1"/>
    </source>
</evidence>
<dbReference type="NCBIfam" id="NF002290">
    <property type="entry name" value="PRK01213.1"/>
    <property type="match status" value="1"/>
</dbReference>
<feature type="domain" description="PurM-like C-terminal" evidence="13">
    <location>
        <begin position="569"/>
        <end position="707"/>
    </location>
</feature>
<dbReference type="GO" id="GO:0006189">
    <property type="term" value="P:'de novo' IMP biosynthetic process"/>
    <property type="evidence" value="ECO:0007669"/>
    <property type="project" value="UniProtKB-UniRule"/>
</dbReference>
<comment type="caution">
    <text evidence="11">Lacks conserved residue(s) required for the propagation of feature annotation.</text>
</comment>
<feature type="binding site" evidence="11">
    <location>
        <position position="493"/>
    </location>
    <ligand>
        <name>ATP</name>
        <dbReference type="ChEBI" id="CHEBI:30616"/>
    </ligand>
</feature>
<accession>A0A7C0U6V7</accession>
<dbReference type="FunFam" id="3.30.1330.10:FF:000004">
    <property type="entry name" value="Phosphoribosylformylglycinamidine synthase subunit PurL"/>
    <property type="match status" value="1"/>
</dbReference>
<dbReference type="PANTHER" id="PTHR43555">
    <property type="entry name" value="PHOSPHORIBOSYLFORMYLGLYCINAMIDINE SYNTHASE SUBUNIT PURL"/>
    <property type="match status" value="1"/>
</dbReference>
<dbReference type="AlphaFoldDB" id="A0A7C0U6V7"/>
<evidence type="ECO:0000256" key="5">
    <source>
        <dbReference type="ARBA" id="ARBA00022755"/>
    </source>
</evidence>
<keyword evidence="4 11" id="KW-0547">Nucleotide-binding</keyword>
<dbReference type="InterPro" id="IPR036676">
    <property type="entry name" value="PurM-like_C_sf"/>
</dbReference>
<feature type="domain" description="Phosphoribosylformylglycinamidine synthase linker" evidence="14">
    <location>
        <begin position="12"/>
        <end position="50"/>
    </location>
</feature>
<evidence type="ECO:0000256" key="6">
    <source>
        <dbReference type="ARBA" id="ARBA00022840"/>
    </source>
</evidence>
<comment type="function">
    <text evidence="9 11">Part of the phosphoribosylformylglycinamidine synthase complex involved in the purines biosynthetic pathway. Catalyzes the ATP-dependent conversion of formylglycinamide ribonucleotide (FGAR) and glutamine to yield formylglycinamidine ribonucleotide (FGAM) and glutamate. The FGAM synthase complex is composed of three subunits. PurQ produces an ammonia molecule by converting glutamine to glutamate. PurL transfers the ammonia molecule to FGAR to form FGAM in an ATP-dependent manner. PurS interacts with PurQ and PurL and is thought to assist in the transfer of the ammonia molecule from PurQ to PurL.</text>
</comment>
<comment type="catalytic activity">
    <reaction evidence="8 11">
        <text>N(2)-formyl-N(1)-(5-phospho-beta-D-ribosyl)glycinamide + L-glutamine + ATP + H2O = 2-formamido-N(1)-(5-O-phospho-beta-D-ribosyl)acetamidine + L-glutamate + ADP + phosphate + H(+)</text>
        <dbReference type="Rhea" id="RHEA:17129"/>
        <dbReference type="ChEBI" id="CHEBI:15377"/>
        <dbReference type="ChEBI" id="CHEBI:15378"/>
        <dbReference type="ChEBI" id="CHEBI:29985"/>
        <dbReference type="ChEBI" id="CHEBI:30616"/>
        <dbReference type="ChEBI" id="CHEBI:43474"/>
        <dbReference type="ChEBI" id="CHEBI:58359"/>
        <dbReference type="ChEBI" id="CHEBI:147286"/>
        <dbReference type="ChEBI" id="CHEBI:147287"/>
        <dbReference type="ChEBI" id="CHEBI:456216"/>
        <dbReference type="EC" id="6.3.5.3"/>
    </reaction>
</comment>